<dbReference type="GO" id="GO:0040029">
    <property type="term" value="P:epigenetic regulation of gene expression"/>
    <property type="evidence" value="ECO:0007669"/>
    <property type="project" value="UniProtKB-ARBA"/>
</dbReference>
<protein>
    <submittedName>
        <fullName evidence="16">(wild Malaysian banana) hypothetical protein</fullName>
    </submittedName>
</protein>
<evidence type="ECO:0000256" key="6">
    <source>
        <dbReference type="ARBA" id="ARBA00022964"/>
    </source>
</evidence>
<dbReference type="SMART" id="SM00355">
    <property type="entry name" value="ZnF_C2H2"/>
    <property type="match status" value="4"/>
</dbReference>
<feature type="domain" description="C2H2-type" evidence="13">
    <location>
        <begin position="1487"/>
        <end position="1516"/>
    </location>
</feature>
<feature type="domain" description="C2H2-type" evidence="13">
    <location>
        <begin position="1547"/>
        <end position="1578"/>
    </location>
</feature>
<reference evidence="17" key="2">
    <citation type="submission" date="2021-05" db="UniProtKB">
        <authorList>
            <consortium name="EnsemblPlants"/>
        </authorList>
    </citation>
    <scope>IDENTIFICATION</scope>
    <source>
        <strain evidence="17">subsp. malaccensis</strain>
    </source>
</reference>
<feature type="domain" description="JmjC" evidence="15">
    <location>
        <begin position="224"/>
        <end position="390"/>
    </location>
</feature>
<proteinExistence type="predicted"/>
<evidence type="ECO:0000259" key="15">
    <source>
        <dbReference type="PROSITE" id="PS51184"/>
    </source>
</evidence>
<dbReference type="SUPFAM" id="SSF57667">
    <property type="entry name" value="beta-beta-alpha zinc fingers"/>
    <property type="match status" value="1"/>
</dbReference>
<accession>A0A804L380</accession>
<dbReference type="GO" id="GO:0034647">
    <property type="term" value="F:histone H3K4me/H3K4me2/H3K4me3 demethylase activity"/>
    <property type="evidence" value="ECO:0000318"/>
    <property type="project" value="GO_Central"/>
</dbReference>
<evidence type="ECO:0000259" key="14">
    <source>
        <dbReference type="PROSITE" id="PS51183"/>
    </source>
</evidence>
<keyword evidence="5" id="KW-0156">Chromatin regulator</keyword>
<dbReference type="EnsemblPlants" id="Ma11_t01940.2">
    <property type="protein sequence ID" value="Ma11_p01940.2"/>
    <property type="gene ID" value="Ma11_g01940"/>
</dbReference>
<keyword evidence="1" id="KW-0479">Metal-binding</keyword>
<dbReference type="GO" id="GO:0008270">
    <property type="term" value="F:zinc ion binding"/>
    <property type="evidence" value="ECO:0007669"/>
    <property type="project" value="UniProtKB-KW"/>
</dbReference>
<dbReference type="SMART" id="SM00558">
    <property type="entry name" value="JmjC"/>
    <property type="match status" value="1"/>
</dbReference>
<dbReference type="GO" id="GO:0010468">
    <property type="term" value="P:regulation of gene expression"/>
    <property type="evidence" value="ECO:0000318"/>
    <property type="project" value="GO_Central"/>
</dbReference>
<dbReference type="GO" id="GO:0006338">
    <property type="term" value="P:chromatin remodeling"/>
    <property type="evidence" value="ECO:0000318"/>
    <property type="project" value="GO_Central"/>
</dbReference>
<dbReference type="Proteomes" id="UP000012960">
    <property type="component" value="Unplaced"/>
</dbReference>
<name>A0A804L380_MUSAM</name>
<dbReference type="InParanoid" id="A0A804L380"/>
<keyword evidence="7" id="KW-0560">Oxidoreductase</keyword>
<evidence type="ECO:0000259" key="13">
    <source>
        <dbReference type="PROSITE" id="PS50157"/>
    </source>
</evidence>
<dbReference type="InterPro" id="IPR036236">
    <property type="entry name" value="Znf_C2H2_sf"/>
</dbReference>
<dbReference type="EMBL" id="HG996475">
    <property type="protein sequence ID" value="CAG1863283.1"/>
    <property type="molecule type" value="Genomic_DNA"/>
</dbReference>
<dbReference type="FunCoup" id="A0A804L380">
    <property type="interactions" value="3015"/>
</dbReference>
<gene>
    <name evidence="16" type="ORF">GSMUA_23450.1</name>
</gene>
<dbReference type="PROSITE" id="PS00028">
    <property type="entry name" value="ZINC_FINGER_C2H2_1"/>
    <property type="match status" value="3"/>
</dbReference>
<evidence type="ECO:0000313" key="16">
    <source>
        <dbReference type="EMBL" id="CAG1863283.1"/>
    </source>
</evidence>
<keyword evidence="8" id="KW-0408">Iron</keyword>
<dbReference type="OMA" id="DWTSRMG"/>
<evidence type="ECO:0000256" key="4">
    <source>
        <dbReference type="ARBA" id="ARBA00022833"/>
    </source>
</evidence>
<evidence type="ECO:0000256" key="11">
    <source>
        <dbReference type="ARBA" id="ARBA00023242"/>
    </source>
</evidence>
<dbReference type="PROSITE" id="PS51184">
    <property type="entry name" value="JMJC"/>
    <property type="match status" value="1"/>
</dbReference>
<dbReference type="SUPFAM" id="SSF51197">
    <property type="entry name" value="Clavaminate synthase-like"/>
    <property type="match status" value="1"/>
</dbReference>
<dbReference type="Pfam" id="PF02373">
    <property type="entry name" value="JmjC"/>
    <property type="match status" value="1"/>
</dbReference>
<dbReference type="InterPro" id="IPR003347">
    <property type="entry name" value="JmjC_dom"/>
</dbReference>
<dbReference type="PANTHER" id="PTHR10694:SF45">
    <property type="entry name" value="LYSINE-SPECIFIC DEMETHYLASE ELF6"/>
    <property type="match status" value="1"/>
</dbReference>
<dbReference type="Gramene" id="Ma11_t01940.2">
    <property type="protein sequence ID" value="Ma11_p01940.2"/>
    <property type="gene ID" value="Ma11_g01940"/>
</dbReference>
<keyword evidence="6" id="KW-0223">Dioxygenase</keyword>
<dbReference type="Gene3D" id="3.30.160.60">
    <property type="entry name" value="Classic Zinc Finger"/>
    <property type="match status" value="1"/>
</dbReference>
<evidence type="ECO:0000256" key="12">
    <source>
        <dbReference type="PROSITE-ProRule" id="PRU00042"/>
    </source>
</evidence>
<keyword evidence="9" id="KW-0805">Transcription regulation</keyword>
<keyword evidence="4" id="KW-0862">Zinc</keyword>
<keyword evidence="2" id="KW-0677">Repeat</keyword>
<dbReference type="GO" id="GO:0000785">
    <property type="term" value="C:chromatin"/>
    <property type="evidence" value="ECO:0000318"/>
    <property type="project" value="GO_Central"/>
</dbReference>
<evidence type="ECO:0000256" key="3">
    <source>
        <dbReference type="ARBA" id="ARBA00022771"/>
    </source>
</evidence>
<dbReference type="KEGG" id="mus:103970194"/>
<keyword evidence="3 12" id="KW-0863">Zinc-finger</keyword>
<keyword evidence="11" id="KW-0539">Nucleus</keyword>
<dbReference type="OrthoDB" id="9547406at2759"/>
<dbReference type="PANTHER" id="PTHR10694">
    <property type="entry name" value="LYSINE-SPECIFIC DEMETHYLASE"/>
    <property type="match status" value="1"/>
</dbReference>
<evidence type="ECO:0000313" key="17">
    <source>
        <dbReference type="EnsemblPlants" id="Ma11_p01940.2"/>
    </source>
</evidence>
<evidence type="ECO:0000256" key="8">
    <source>
        <dbReference type="ARBA" id="ARBA00023004"/>
    </source>
</evidence>
<evidence type="ECO:0000256" key="10">
    <source>
        <dbReference type="ARBA" id="ARBA00023163"/>
    </source>
</evidence>
<evidence type="ECO:0000256" key="7">
    <source>
        <dbReference type="ARBA" id="ARBA00023002"/>
    </source>
</evidence>
<organism evidence="17 18">
    <name type="scientific">Musa acuminata subsp. malaccensis</name>
    <name type="common">Wild banana</name>
    <name type="synonym">Musa malaccensis</name>
    <dbReference type="NCBI Taxonomy" id="214687"/>
    <lineage>
        <taxon>Eukaryota</taxon>
        <taxon>Viridiplantae</taxon>
        <taxon>Streptophyta</taxon>
        <taxon>Embryophyta</taxon>
        <taxon>Tracheophyta</taxon>
        <taxon>Spermatophyta</taxon>
        <taxon>Magnoliopsida</taxon>
        <taxon>Liliopsida</taxon>
        <taxon>Zingiberales</taxon>
        <taxon>Musaceae</taxon>
        <taxon>Musa</taxon>
    </lineage>
</organism>
<dbReference type="InterPro" id="IPR013087">
    <property type="entry name" value="Znf_C2H2_type"/>
</dbReference>
<keyword evidence="10" id="KW-0804">Transcription</keyword>
<evidence type="ECO:0000256" key="1">
    <source>
        <dbReference type="ARBA" id="ARBA00022723"/>
    </source>
</evidence>
<evidence type="ECO:0000256" key="5">
    <source>
        <dbReference type="ARBA" id="ARBA00022853"/>
    </source>
</evidence>
<dbReference type="Gene3D" id="2.60.120.650">
    <property type="entry name" value="Cupin"/>
    <property type="match status" value="1"/>
</dbReference>
<feature type="domain" description="JmjN" evidence="14">
    <location>
        <begin position="17"/>
        <end position="58"/>
    </location>
</feature>
<sequence length="1580" mass="175244">MSDSSEIPAWLKNLPLAPEYHPTETEFADPIAFISRVEREAAAFGICKVIPPLPRPSKKFVLANLNRSLSASPDHLKPPPSSPRSPAAVFTTRHQELGARRGRALPVQKQVWQSGEFYTLEQFEAKSKAFARSQLGGIKEVSPLLIETLFWKAASEKPIYVEYANDVPGSGFGVPEVPFRYYPHHRRKRKRGLNRGSIQEPRRLCPQAIGEREGMGGVGWKLSNSPWNLQAIARAPGSLTRFMPDEVPGVTSPMVYIGMLFSWFAWHVEDHELHSLNFLHLGSPKTWYAVPGDYAATLEEIVRVQGYGGNMDRLAALIMLGEKTTLLSPEVLVASGVPCCRLVQHPGEFVVTFPRAYHVGFSHGFNCGEAANFATPKWLMVAKEAAVRRAAMNYLPMLSHQQLLYMLSISFISSVPRELLSGARSSRLRDRKKEEREILVKKAFLDDMMNESNLLFVLLAKATISSAVLWEPEMLPATCLGTQVQQSSSVSSEAHGPTSGDLHGIKMECQSMGKDSLDYEGDACCTQDAHETTADLSGRSSHSALFSEANENACNNTEGIMDVDEIDLPFGLDVDSGSLACVACGILGYPFMAILQPSEKASRNIIAANSNESHPSLDMSQNLNLPSCQPCTAKKLDSDECVGVEEQRNPDARSNSHEDTVNVSLVENRSAVKESLSDTTPDMLGEDVERSRFCHLIGPEKLSTGNSLPVNCASNEEHQQILSLMERQIHELRAQDKNDGCVQAKRTHCSCTYETTVVCGQHSCDKMKEPGPHISLTSHSEVDNKACQGDYPGNISLDETDDVPERKSSDEISNWNTCNGFLRPRIFCLQHALEIEDLLRCKGGVRVLIICHSDYLKIKALAISIAEEINIRFNCEDVPLVNASPSDLDLINVSIDDEGHEEDGNDWTSKLGLNLRYCAKLKKQSPSNQEHLTLSLGGIFSDPSPTAVSNLKWLSRKSRTPHKVVGVIQSKSQFDANNEKCELIDGNTNSITDSAKVTEVNRSLEPHQIGTMHHSLLIKGMLKESGSGNTIVKVDDRGDERRKCGSANKIISQMKDDTGDNLHTIPVLIAECPQMHQVSWVTLRVTTYSESVPPVKLPASHESDVGYSERLEIHSDGLSFKEAVCEPVKSASKQPFVDPELSQGFEEAYRSQDKFCSSDKSEILADRLTLESGTSEAQQVSAVDTANLGDEFNGNREAACGTGRRPLHYSLENLEDSCRTSLSNDQFLCLSESLINSEIQLNNLSVQEPLGDDMVANPANSNRMPDISINDGSKMLQEILARTEHIADGANIIKSENYFAVNNLVVNNSEMPQKAHCADEMEAFVKADGKTAFNHSMKLAEILAISMAEGSVMQEVHSTELCVSADSSSLLNGAQPNYHNPARVDLIQYVRRRNKRKRQQEQSTGCQDSSVCFVRSPCEGLRPRSWLKTDVKADIFTLEKSSAIKERRRPGNSIVQREDKSKAFKCDIEGCFMSFQTRGELSLHKRDRCTIEGCGKRFSCHKYAVRHQCVHNDDRPLRCPWKGCNMTFKWAWARTEHVRVHTGERPYKCKFSGCGQTFRFVSDFSRHRRKTGHYATPSAG</sequence>
<dbReference type="SMART" id="SM00545">
    <property type="entry name" value="JmjN"/>
    <property type="match status" value="1"/>
</dbReference>
<reference evidence="16" key="1">
    <citation type="submission" date="2021-03" db="EMBL/GenBank/DDBJ databases">
        <authorList>
            <consortium name="Genoscope - CEA"/>
            <person name="William W."/>
        </authorList>
    </citation>
    <scope>NUCLEOTIDE SEQUENCE</scope>
    <source>
        <strain evidence="16">Doubled-haploid Pahang</strain>
    </source>
</reference>
<dbReference type="InterPro" id="IPR003349">
    <property type="entry name" value="JmjN"/>
</dbReference>
<dbReference type="PROSITE" id="PS51183">
    <property type="entry name" value="JMJN"/>
    <property type="match status" value="1"/>
</dbReference>
<keyword evidence="18" id="KW-1185">Reference proteome</keyword>
<evidence type="ECO:0000256" key="9">
    <source>
        <dbReference type="ARBA" id="ARBA00023015"/>
    </source>
</evidence>
<dbReference type="PROSITE" id="PS50157">
    <property type="entry name" value="ZINC_FINGER_C2H2_2"/>
    <property type="match status" value="3"/>
</dbReference>
<evidence type="ECO:0000256" key="2">
    <source>
        <dbReference type="ARBA" id="ARBA00022737"/>
    </source>
</evidence>
<dbReference type="Pfam" id="PF02375">
    <property type="entry name" value="JmjN"/>
    <property type="match status" value="1"/>
</dbReference>
<dbReference type="GO" id="GO:0005634">
    <property type="term" value="C:nucleus"/>
    <property type="evidence" value="ECO:0000318"/>
    <property type="project" value="GO_Central"/>
</dbReference>
<feature type="domain" description="C2H2-type" evidence="13">
    <location>
        <begin position="1517"/>
        <end position="1546"/>
    </location>
</feature>
<dbReference type="FunFam" id="3.30.160.60:FF:000747">
    <property type="entry name" value="Probable lysine-specific demethylase ELF6"/>
    <property type="match status" value="1"/>
</dbReference>
<evidence type="ECO:0000313" key="18">
    <source>
        <dbReference type="Proteomes" id="UP000012960"/>
    </source>
</evidence>